<gene>
    <name evidence="2" type="ORF">AB2U05_18820</name>
</gene>
<proteinExistence type="predicted"/>
<protein>
    <submittedName>
        <fullName evidence="2">Uncharacterized protein</fullName>
    </submittedName>
</protein>
<evidence type="ECO:0000256" key="1">
    <source>
        <dbReference type="SAM" id="SignalP"/>
    </source>
</evidence>
<organism evidence="2">
    <name type="scientific">Streptomyces sp. Y1</name>
    <dbReference type="NCBI Taxonomy" id="3238634"/>
    <lineage>
        <taxon>Bacteria</taxon>
        <taxon>Bacillati</taxon>
        <taxon>Actinomycetota</taxon>
        <taxon>Actinomycetes</taxon>
        <taxon>Kitasatosporales</taxon>
        <taxon>Streptomycetaceae</taxon>
        <taxon>Streptomyces</taxon>
    </lineage>
</organism>
<keyword evidence="1" id="KW-0732">Signal</keyword>
<feature type="signal peptide" evidence="1">
    <location>
        <begin position="1"/>
        <end position="27"/>
    </location>
</feature>
<sequence>MKSMLAKAALTATAALALAGVATPAFAHVGLAGGGQFVAAADEPFAAAEGWGIAHTSHTAAGGMGGFAADDEHLVGGGEGFAHVNGWK</sequence>
<dbReference type="AlphaFoldDB" id="A0AB39TMF4"/>
<dbReference type="EMBL" id="CP163445">
    <property type="protein sequence ID" value="XDQ80372.1"/>
    <property type="molecule type" value="Genomic_DNA"/>
</dbReference>
<evidence type="ECO:0000313" key="2">
    <source>
        <dbReference type="EMBL" id="XDQ80372.1"/>
    </source>
</evidence>
<name>A0AB39TMF4_9ACTN</name>
<accession>A0AB39TMF4</accession>
<reference evidence="2" key="1">
    <citation type="submission" date="2024-07" db="EMBL/GenBank/DDBJ databases">
        <authorList>
            <person name="Yu S.T."/>
        </authorList>
    </citation>
    <scope>NUCLEOTIDE SEQUENCE</scope>
    <source>
        <strain evidence="2">Y1</strain>
    </source>
</reference>
<feature type="chain" id="PRO_5044327731" evidence="1">
    <location>
        <begin position="28"/>
        <end position="88"/>
    </location>
</feature>
<dbReference type="RefSeq" id="WP_045699176.1">
    <property type="nucleotide sequence ID" value="NZ_CP163445.1"/>
</dbReference>